<dbReference type="PANTHER" id="PTHR44324:SF1">
    <property type="entry name" value="WD REPEAT-CONTAINING PROTEIN 49"/>
    <property type="match status" value="1"/>
</dbReference>
<gene>
    <name evidence="3" type="ORF">FGIG_09382</name>
</gene>
<reference evidence="3 4" key="1">
    <citation type="submission" date="2019-04" db="EMBL/GenBank/DDBJ databases">
        <title>Annotation for the trematode Fasciola gigantica.</title>
        <authorList>
            <person name="Choi Y.-J."/>
        </authorList>
    </citation>
    <scope>NUCLEOTIDE SEQUENCE [LARGE SCALE GENOMIC DNA]</scope>
    <source>
        <strain evidence="3">Uganda_cow_1</strain>
    </source>
</reference>
<evidence type="ECO:0000256" key="2">
    <source>
        <dbReference type="SAM" id="MobiDB-lite"/>
    </source>
</evidence>
<evidence type="ECO:0000313" key="3">
    <source>
        <dbReference type="EMBL" id="TPP60698.1"/>
    </source>
</evidence>
<name>A0A504YSD1_FASGI</name>
<organism evidence="3 4">
    <name type="scientific">Fasciola gigantica</name>
    <name type="common">Giant liver fluke</name>
    <dbReference type="NCBI Taxonomy" id="46835"/>
    <lineage>
        <taxon>Eukaryota</taxon>
        <taxon>Metazoa</taxon>
        <taxon>Spiralia</taxon>
        <taxon>Lophotrochozoa</taxon>
        <taxon>Platyhelminthes</taxon>
        <taxon>Trematoda</taxon>
        <taxon>Digenea</taxon>
        <taxon>Plagiorchiida</taxon>
        <taxon>Echinostomata</taxon>
        <taxon>Echinostomatoidea</taxon>
        <taxon>Fasciolidae</taxon>
        <taxon>Fasciola</taxon>
    </lineage>
</organism>
<dbReference type="InterPro" id="IPR051242">
    <property type="entry name" value="WD-EF-hand_domain"/>
</dbReference>
<keyword evidence="4" id="KW-1185">Reference proteome</keyword>
<dbReference type="EMBL" id="SUNJ01009094">
    <property type="protein sequence ID" value="TPP60698.1"/>
    <property type="molecule type" value="Genomic_DNA"/>
</dbReference>
<accession>A0A504YSD1</accession>
<dbReference type="AlphaFoldDB" id="A0A504YSD1"/>
<comment type="caution">
    <text evidence="3">The sequence shown here is derived from an EMBL/GenBank/DDBJ whole genome shotgun (WGS) entry which is preliminary data.</text>
</comment>
<dbReference type="OrthoDB" id="10251381at2759"/>
<feature type="region of interest" description="Disordered" evidence="2">
    <location>
        <begin position="141"/>
        <end position="160"/>
    </location>
</feature>
<dbReference type="Proteomes" id="UP000316759">
    <property type="component" value="Unassembled WGS sequence"/>
</dbReference>
<sequence length="238" mass="27096">MESFAFGTLMRAFWLESSLHILMTTFLNPPSTRSIQLIITVSCPFPFYLTQELLSQWLAHVDLISGLALCTRFERRIFLVTSSTDCAINLWTLDGVKIGVFGQELRWKLDQIQRDIGAVSLASTETLPTQGAIETLLETAQAPEPKEGEDSTKSCPTPPPEFRVDNIEPFTENASLTETCNILSSYRVSAWNHTILGKEYQEMRLCKRQRKQPQTIPDLPYLHGERFGRQPRTLLREC</sequence>
<keyword evidence="1" id="KW-0677">Repeat</keyword>
<evidence type="ECO:0000256" key="1">
    <source>
        <dbReference type="ARBA" id="ARBA00022737"/>
    </source>
</evidence>
<protein>
    <submittedName>
        <fullName evidence="3">WD repeat-containing protein 49</fullName>
    </submittedName>
</protein>
<dbReference type="PANTHER" id="PTHR44324">
    <property type="entry name" value="WD40 REPEAT DOMAIN 95"/>
    <property type="match status" value="1"/>
</dbReference>
<proteinExistence type="predicted"/>
<evidence type="ECO:0000313" key="4">
    <source>
        <dbReference type="Proteomes" id="UP000316759"/>
    </source>
</evidence>
<dbReference type="STRING" id="46835.A0A504YSD1"/>